<dbReference type="AlphaFoldDB" id="R0HW63"/>
<dbReference type="InterPro" id="IPR001229">
    <property type="entry name" value="Jacalin-like_lectin_dom"/>
</dbReference>
<dbReference type="Proteomes" id="UP000029121">
    <property type="component" value="Unassembled WGS sequence"/>
</dbReference>
<name>R0HW63_9BRAS</name>
<feature type="domain" description="Jacalin-type lectin" evidence="3">
    <location>
        <begin position="1"/>
        <end position="134"/>
    </location>
</feature>
<accession>R0HW63</accession>
<proteinExistence type="inferred from homology"/>
<dbReference type="SUPFAM" id="SSF51101">
    <property type="entry name" value="Mannose-binding lectins"/>
    <property type="match status" value="1"/>
</dbReference>
<comment type="similarity">
    <text evidence="1">Belongs to the jacalin lectin family.</text>
</comment>
<dbReference type="GO" id="GO:0030246">
    <property type="term" value="F:carbohydrate binding"/>
    <property type="evidence" value="ECO:0007669"/>
    <property type="project" value="UniProtKB-KW"/>
</dbReference>
<dbReference type="EMBL" id="KB870808">
    <property type="protein sequence ID" value="EOA28323.1"/>
    <property type="molecule type" value="Genomic_DNA"/>
</dbReference>
<sequence length="134" mass="15140">GKSYSCEYTYWDDGGGEEVMGDDVWDDKGRTMISHIYVAFEEFIMSIQFGYLEKGALVLSERYGGFEDGSNFRLRLNQDEYITGLSGVLGKGDVGIINLTFVTNRGEYLIGRPSDNYPSGSKREIYPAICDRRE</sequence>
<evidence type="ECO:0000313" key="4">
    <source>
        <dbReference type="EMBL" id="EOA28323.1"/>
    </source>
</evidence>
<feature type="non-terminal residue" evidence="4">
    <location>
        <position position="1"/>
    </location>
</feature>
<evidence type="ECO:0000256" key="1">
    <source>
        <dbReference type="ARBA" id="ARBA00006568"/>
    </source>
</evidence>
<evidence type="ECO:0000256" key="2">
    <source>
        <dbReference type="ARBA" id="ARBA00022734"/>
    </source>
</evidence>
<evidence type="ECO:0000313" key="5">
    <source>
        <dbReference type="Proteomes" id="UP000029121"/>
    </source>
</evidence>
<dbReference type="Gene3D" id="2.100.10.30">
    <property type="entry name" value="Jacalin-like lectin domain"/>
    <property type="match status" value="1"/>
</dbReference>
<keyword evidence="2" id="KW-0430">Lectin</keyword>
<dbReference type="PANTHER" id="PTHR47293:SF70">
    <property type="entry name" value="JACALIN-RELATED LECTIN 24-RELATED"/>
    <property type="match status" value="1"/>
</dbReference>
<dbReference type="PROSITE" id="PS51752">
    <property type="entry name" value="JACALIN_LECTIN"/>
    <property type="match status" value="1"/>
</dbReference>
<dbReference type="Pfam" id="PF01419">
    <property type="entry name" value="Jacalin"/>
    <property type="match status" value="1"/>
</dbReference>
<dbReference type="SMART" id="SM00915">
    <property type="entry name" value="Jacalin"/>
    <property type="match status" value="1"/>
</dbReference>
<reference evidence="5" key="1">
    <citation type="journal article" date="2013" name="Nat. Genet.">
        <title>The Capsella rubella genome and the genomic consequences of rapid mating system evolution.</title>
        <authorList>
            <person name="Slotte T."/>
            <person name="Hazzouri K.M."/>
            <person name="Agren J.A."/>
            <person name="Koenig D."/>
            <person name="Maumus F."/>
            <person name="Guo Y.L."/>
            <person name="Steige K."/>
            <person name="Platts A.E."/>
            <person name="Escobar J.S."/>
            <person name="Newman L.K."/>
            <person name="Wang W."/>
            <person name="Mandakova T."/>
            <person name="Vello E."/>
            <person name="Smith L.M."/>
            <person name="Henz S.R."/>
            <person name="Steffen J."/>
            <person name="Takuno S."/>
            <person name="Brandvain Y."/>
            <person name="Coop G."/>
            <person name="Andolfatto P."/>
            <person name="Hu T.T."/>
            <person name="Blanchette M."/>
            <person name="Clark R.M."/>
            <person name="Quesneville H."/>
            <person name="Nordborg M."/>
            <person name="Gaut B.S."/>
            <person name="Lysak M.A."/>
            <person name="Jenkins J."/>
            <person name="Grimwood J."/>
            <person name="Chapman J."/>
            <person name="Prochnik S."/>
            <person name="Shu S."/>
            <person name="Rokhsar D."/>
            <person name="Schmutz J."/>
            <person name="Weigel D."/>
            <person name="Wright S.I."/>
        </authorList>
    </citation>
    <scope>NUCLEOTIDE SEQUENCE [LARGE SCALE GENOMIC DNA]</scope>
    <source>
        <strain evidence="5">cv. Monte Gargano</strain>
    </source>
</reference>
<gene>
    <name evidence="4" type="ORF">CARUB_v10024522mg</name>
</gene>
<keyword evidence="5" id="KW-1185">Reference proteome</keyword>
<dbReference type="PANTHER" id="PTHR47293">
    <property type="entry name" value="JACALIN-RELATED LECTIN 3"/>
    <property type="match status" value="1"/>
</dbReference>
<organism evidence="4 5">
    <name type="scientific">Capsella rubella</name>
    <dbReference type="NCBI Taxonomy" id="81985"/>
    <lineage>
        <taxon>Eukaryota</taxon>
        <taxon>Viridiplantae</taxon>
        <taxon>Streptophyta</taxon>
        <taxon>Embryophyta</taxon>
        <taxon>Tracheophyta</taxon>
        <taxon>Spermatophyta</taxon>
        <taxon>Magnoliopsida</taxon>
        <taxon>eudicotyledons</taxon>
        <taxon>Gunneridae</taxon>
        <taxon>Pentapetalae</taxon>
        <taxon>rosids</taxon>
        <taxon>malvids</taxon>
        <taxon>Brassicales</taxon>
        <taxon>Brassicaceae</taxon>
        <taxon>Camelineae</taxon>
        <taxon>Capsella</taxon>
    </lineage>
</organism>
<dbReference type="InterPro" id="IPR036404">
    <property type="entry name" value="Jacalin-like_lectin_dom_sf"/>
</dbReference>
<protein>
    <recommendedName>
        <fullName evidence="3">Jacalin-type lectin domain-containing protein</fullName>
    </recommendedName>
</protein>
<evidence type="ECO:0000259" key="3">
    <source>
        <dbReference type="PROSITE" id="PS51752"/>
    </source>
</evidence>